<dbReference type="PANTHER" id="PTHR36303:SF1">
    <property type="entry name" value="2',3'-CYCLIC-NUCLEOTIDE 2'-PHOSPHODIESTERASE"/>
    <property type="match status" value="1"/>
</dbReference>
<dbReference type="SUPFAM" id="SSF56300">
    <property type="entry name" value="Metallo-dependent phosphatases"/>
    <property type="match status" value="1"/>
</dbReference>
<dbReference type="AlphaFoldDB" id="K2BV66"/>
<evidence type="ECO:0008006" key="2">
    <source>
        <dbReference type="Google" id="ProtNLM"/>
    </source>
</evidence>
<reference evidence="1" key="1">
    <citation type="journal article" date="2012" name="Science">
        <title>Fermentation, hydrogen, and sulfur metabolism in multiple uncultivated bacterial phyla.</title>
        <authorList>
            <person name="Wrighton K.C."/>
            <person name="Thomas B.C."/>
            <person name="Sharon I."/>
            <person name="Miller C.S."/>
            <person name="Castelle C.J."/>
            <person name="VerBerkmoes N.C."/>
            <person name="Wilkins M.J."/>
            <person name="Hettich R.L."/>
            <person name="Lipton M.S."/>
            <person name="Williams K.H."/>
            <person name="Long P.E."/>
            <person name="Banfield J.F."/>
        </authorList>
    </citation>
    <scope>NUCLEOTIDE SEQUENCE [LARGE SCALE GENOMIC DNA]</scope>
</reference>
<dbReference type="Gene3D" id="3.60.21.10">
    <property type="match status" value="1"/>
</dbReference>
<gene>
    <name evidence="1" type="ORF">ACD_49C00064G0017</name>
</gene>
<dbReference type="GO" id="GO:0004113">
    <property type="term" value="F:2',3'-cyclic-nucleotide 3'-phosphodiesterase activity"/>
    <property type="evidence" value="ECO:0007669"/>
    <property type="project" value="TreeGrafter"/>
</dbReference>
<accession>K2BV66</accession>
<sequence length="270" mass="32054">MKLLIFWDIYWRNGRRLVKKFLPSLKEKYGPDFLIGNSENMTSGKWPNLKHILEMKELWFDCLTAGDHVFNHLKEINDYLINPESIQIVPANFYESRFYKVPGSGFKIIEKNWQRLLVINLLGNAFIWAQSSNPFIKIDEMLEDFKSKKMDFDAIIVDYHRETTAEIYAMSEFLSSRVSFIYGTHTHVQTNDEHILKSWTWMISDIWMVGPLHSSLGQTFETRLPRFISWLNIFSARPEQDLWAGCLNWVYVEIEDKKCKLIEKIRIIEE</sequence>
<protein>
    <recommendedName>
        <fullName evidence="2">Metallophosphoesterase</fullName>
    </recommendedName>
</protein>
<dbReference type="Pfam" id="PF13277">
    <property type="entry name" value="YmdB"/>
    <property type="match status" value="1"/>
</dbReference>
<dbReference type="InterPro" id="IPR005235">
    <property type="entry name" value="YmdB-like"/>
</dbReference>
<evidence type="ECO:0000313" key="1">
    <source>
        <dbReference type="EMBL" id="EKD66114.1"/>
    </source>
</evidence>
<proteinExistence type="predicted"/>
<dbReference type="InterPro" id="IPR029052">
    <property type="entry name" value="Metallo-depent_PP-like"/>
</dbReference>
<name>K2BV66_9BACT</name>
<comment type="caution">
    <text evidence="1">The sequence shown here is derived from an EMBL/GenBank/DDBJ whole genome shotgun (WGS) entry which is preliminary data.</text>
</comment>
<dbReference type="EMBL" id="AMFJ01021650">
    <property type="protein sequence ID" value="EKD66114.1"/>
    <property type="molecule type" value="Genomic_DNA"/>
</dbReference>
<dbReference type="PANTHER" id="PTHR36303">
    <property type="entry name" value="2',3'-CYCLIC-NUCLEOTIDE 2'-PHOSPHODIESTERASE"/>
    <property type="match status" value="1"/>
</dbReference>
<organism evidence="1">
    <name type="scientific">uncultured bacterium</name>
    <name type="common">gcode 4</name>
    <dbReference type="NCBI Taxonomy" id="1234023"/>
    <lineage>
        <taxon>Bacteria</taxon>
        <taxon>environmental samples</taxon>
    </lineage>
</organism>